<evidence type="ECO:0000256" key="3">
    <source>
        <dbReference type="ARBA" id="ARBA00022475"/>
    </source>
</evidence>
<gene>
    <name evidence="9" type="ORF">HCR03_09790</name>
</gene>
<evidence type="ECO:0000256" key="7">
    <source>
        <dbReference type="RuleBase" id="RU363032"/>
    </source>
</evidence>
<keyword evidence="4 7" id="KW-0812">Transmembrane</keyword>
<evidence type="ECO:0000259" key="8">
    <source>
        <dbReference type="PROSITE" id="PS50928"/>
    </source>
</evidence>
<feature type="transmembrane region" description="Helical" evidence="7">
    <location>
        <begin position="107"/>
        <end position="126"/>
    </location>
</feature>
<dbReference type="Pfam" id="PF00528">
    <property type="entry name" value="BPD_transp_1"/>
    <property type="match status" value="1"/>
</dbReference>
<organism evidence="9 10">
    <name type="scientific">Caproicibacter fermentans</name>
    <dbReference type="NCBI Taxonomy" id="2576756"/>
    <lineage>
        <taxon>Bacteria</taxon>
        <taxon>Bacillati</taxon>
        <taxon>Bacillota</taxon>
        <taxon>Clostridia</taxon>
        <taxon>Eubacteriales</taxon>
        <taxon>Acutalibacteraceae</taxon>
        <taxon>Caproicibacter</taxon>
    </lineage>
</organism>
<dbReference type="AlphaFoldDB" id="A0A7G8T647"/>
<dbReference type="CDD" id="cd06261">
    <property type="entry name" value="TM_PBP2"/>
    <property type="match status" value="1"/>
</dbReference>
<evidence type="ECO:0000256" key="4">
    <source>
        <dbReference type="ARBA" id="ARBA00022692"/>
    </source>
</evidence>
<dbReference type="InterPro" id="IPR035906">
    <property type="entry name" value="MetI-like_sf"/>
</dbReference>
<protein>
    <submittedName>
        <fullName evidence="9">Sugar ABC transporter permease</fullName>
    </submittedName>
</protein>
<evidence type="ECO:0000256" key="1">
    <source>
        <dbReference type="ARBA" id="ARBA00004651"/>
    </source>
</evidence>
<feature type="transmembrane region" description="Helical" evidence="7">
    <location>
        <begin position="71"/>
        <end position="95"/>
    </location>
</feature>
<reference evidence="9 10" key="1">
    <citation type="submission" date="2020-08" db="EMBL/GenBank/DDBJ databases">
        <title>The isolate Caproiciproducens sp. 7D4C2 produces n-caproate at mildly acidic conditions from hexoses: genome and rBOX comparison with related strains and chain-elongating bacteria.</title>
        <authorList>
            <person name="Esquivel-Elizondo S."/>
            <person name="Bagci C."/>
            <person name="Temovska M."/>
            <person name="Jeon B.S."/>
            <person name="Bessarab I."/>
            <person name="Williams R.B.H."/>
            <person name="Huson D.H."/>
            <person name="Angenent L.T."/>
        </authorList>
    </citation>
    <scope>NUCLEOTIDE SEQUENCE [LARGE SCALE GENOMIC DNA]</scope>
    <source>
        <strain evidence="9 10">7D4C2</strain>
    </source>
</reference>
<evidence type="ECO:0000313" key="10">
    <source>
        <dbReference type="Proteomes" id="UP000515909"/>
    </source>
</evidence>
<evidence type="ECO:0000256" key="2">
    <source>
        <dbReference type="ARBA" id="ARBA00022448"/>
    </source>
</evidence>
<dbReference type="KEGG" id="cfem:HCR03_09790"/>
<dbReference type="PANTHER" id="PTHR30193:SF37">
    <property type="entry name" value="INNER MEMBRANE ABC TRANSPORTER PERMEASE PROTEIN YCJO"/>
    <property type="match status" value="1"/>
</dbReference>
<keyword evidence="3" id="KW-1003">Cell membrane</keyword>
<comment type="subcellular location">
    <subcellularLocation>
        <location evidence="1 7">Cell membrane</location>
        <topology evidence="1 7">Multi-pass membrane protein</topology>
    </subcellularLocation>
</comment>
<accession>A0A7G8T647</accession>
<keyword evidence="5 7" id="KW-1133">Transmembrane helix</keyword>
<keyword evidence="2 7" id="KW-0813">Transport</keyword>
<dbReference type="Proteomes" id="UP000515909">
    <property type="component" value="Chromosome"/>
</dbReference>
<dbReference type="RefSeq" id="WP_187034123.1">
    <property type="nucleotide sequence ID" value="NZ_CP060286.1"/>
</dbReference>
<feature type="transmembrane region" description="Helical" evidence="7">
    <location>
        <begin position="156"/>
        <end position="177"/>
    </location>
</feature>
<dbReference type="PROSITE" id="PS50928">
    <property type="entry name" value="ABC_TM1"/>
    <property type="match status" value="1"/>
</dbReference>
<sequence>MRKTLLDRVNLLVFILPTLCLFTAVVFIPIMSTVYHSFFNWDGLSAPIFNGLHNYFKLFADPLFYTSMQNVVLYTVVLVVYQVCFSSLFAVLLSLKWVKGRTFMRTTLFFPVVLSVTVVCQLWSSVFNGQYGLLNQIFELFGMSFRQAWLSDSTTAIYIIAFVDSWQYMGYYLVIIYTAMQSIPKHLYEAAQMDGANTSKQYFKITFPLLKDTYKLCFTLTVTGGLKAFQNMYIMTGGGPGTSTYTLTYMMYRSAFRINQFGYACTSATVLVIECLIITVIINKLMKSETLY</sequence>
<dbReference type="GO" id="GO:0005886">
    <property type="term" value="C:plasma membrane"/>
    <property type="evidence" value="ECO:0007669"/>
    <property type="project" value="UniProtKB-SubCell"/>
</dbReference>
<evidence type="ECO:0000256" key="6">
    <source>
        <dbReference type="ARBA" id="ARBA00023136"/>
    </source>
</evidence>
<name>A0A7G8T647_9FIRM</name>
<dbReference type="InterPro" id="IPR051393">
    <property type="entry name" value="ABC_transporter_permease"/>
</dbReference>
<feature type="transmembrane region" description="Helical" evidence="7">
    <location>
        <begin position="261"/>
        <end position="282"/>
    </location>
</feature>
<dbReference type="Gene3D" id="1.10.3720.10">
    <property type="entry name" value="MetI-like"/>
    <property type="match status" value="1"/>
</dbReference>
<evidence type="ECO:0000256" key="5">
    <source>
        <dbReference type="ARBA" id="ARBA00022989"/>
    </source>
</evidence>
<dbReference type="GO" id="GO:0055085">
    <property type="term" value="P:transmembrane transport"/>
    <property type="evidence" value="ECO:0007669"/>
    <property type="project" value="InterPro"/>
</dbReference>
<dbReference type="SUPFAM" id="SSF161098">
    <property type="entry name" value="MetI-like"/>
    <property type="match status" value="1"/>
</dbReference>
<comment type="similarity">
    <text evidence="7">Belongs to the binding-protein-dependent transport system permease family.</text>
</comment>
<dbReference type="EMBL" id="CP060286">
    <property type="protein sequence ID" value="QNK39088.1"/>
    <property type="molecule type" value="Genomic_DNA"/>
</dbReference>
<proteinExistence type="inferred from homology"/>
<dbReference type="PANTHER" id="PTHR30193">
    <property type="entry name" value="ABC TRANSPORTER PERMEASE PROTEIN"/>
    <property type="match status" value="1"/>
</dbReference>
<dbReference type="InterPro" id="IPR000515">
    <property type="entry name" value="MetI-like"/>
</dbReference>
<feature type="transmembrane region" description="Helical" evidence="7">
    <location>
        <begin position="12"/>
        <end position="35"/>
    </location>
</feature>
<evidence type="ECO:0000313" key="9">
    <source>
        <dbReference type="EMBL" id="QNK39088.1"/>
    </source>
</evidence>
<keyword evidence="6 7" id="KW-0472">Membrane</keyword>
<feature type="domain" description="ABC transmembrane type-1" evidence="8">
    <location>
        <begin position="68"/>
        <end position="282"/>
    </location>
</feature>